<keyword evidence="2" id="KW-1185">Reference proteome</keyword>
<dbReference type="Gene3D" id="2.160.20.10">
    <property type="entry name" value="Single-stranded right-handed beta-helix, Pectin lyase-like"/>
    <property type="match status" value="1"/>
</dbReference>
<protein>
    <recommendedName>
        <fullName evidence="3">Right handed beta helix domain-containing protein</fullName>
    </recommendedName>
</protein>
<evidence type="ECO:0000313" key="1">
    <source>
        <dbReference type="EMBL" id="GAA5170466.1"/>
    </source>
</evidence>
<name>A0ABP9R253_9RHOO</name>
<reference evidence="2" key="1">
    <citation type="journal article" date="2019" name="Int. J. Syst. Evol. Microbiol.">
        <title>The Global Catalogue of Microorganisms (GCM) 10K type strain sequencing project: providing services to taxonomists for standard genome sequencing and annotation.</title>
        <authorList>
            <consortium name="The Broad Institute Genomics Platform"/>
            <consortium name="The Broad Institute Genome Sequencing Center for Infectious Disease"/>
            <person name="Wu L."/>
            <person name="Ma J."/>
        </authorList>
    </citation>
    <scope>NUCLEOTIDE SEQUENCE [LARGE SCALE GENOMIC DNA]</scope>
    <source>
        <strain evidence="2">JCM 18715</strain>
    </source>
</reference>
<sequence length="562" mass="60021">MTLRHGSESVSATLNQPYAFATSVAGSALNLSVTAQPVGQLCAVSALAPATVPTDGAPVFVRCVSQPAARITLPDTLPNDALTVRIGLRDVAYPGIPYESRPGVAGGIFPYEYRIKSLTLGGVAQSTAGVSLDFRRGTVRFTPASEGTYVLTLEIRDSGATQKTLEQSFTIQSAAARFLFVATDGVDAAGRGTRTTPFRTLAYALANSSSSQAIVLRKGSYQTGLIIYDDKAKQFLAYPDEVVTLDLNKTYDISVRSDAAPTARIEGFDVTGVRQWGIVSDPSKAGVVIRNMRFLDGEAANNGENPAFIHGWGDSGPAWRHKFLIQDNDFGTYVGNGYATTLFDAGESIIENNQLNLGKVFGGFHDKDNSQHNTYRENYIVFSDANRTGMGIQISAQDNSANLHIHHNLLINAGIHLGLQCFQSSCYMRDHDVHHNTVVRSGIGVNWGPFNPTSYGTRISYNLISNGSQAPYGGLSCQSRPANLATQMSVAANLIESSNSLAFKDSECTGNDMNWAVWQGTYGFDTTASGSSVSSTSALTGSGALTGLPASDARRGTRGHQY</sequence>
<evidence type="ECO:0008006" key="3">
    <source>
        <dbReference type="Google" id="ProtNLM"/>
    </source>
</evidence>
<accession>A0ABP9R253</accession>
<comment type="caution">
    <text evidence="1">The sequence shown here is derived from an EMBL/GenBank/DDBJ whole genome shotgun (WGS) entry which is preliminary data.</text>
</comment>
<proteinExistence type="predicted"/>
<dbReference type="Proteomes" id="UP001500547">
    <property type="component" value="Unassembled WGS sequence"/>
</dbReference>
<dbReference type="InterPro" id="IPR012334">
    <property type="entry name" value="Pectin_lyas_fold"/>
</dbReference>
<dbReference type="InterPro" id="IPR011050">
    <property type="entry name" value="Pectin_lyase_fold/virulence"/>
</dbReference>
<dbReference type="EMBL" id="BAABLD010000017">
    <property type="protein sequence ID" value="GAA5170466.1"/>
    <property type="molecule type" value="Genomic_DNA"/>
</dbReference>
<evidence type="ECO:0000313" key="2">
    <source>
        <dbReference type="Proteomes" id="UP001500547"/>
    </source>
</evidence>
<organism evidence="1 2">
    <name type="scientific">Viridibacterium curvum</name>
    <dbReference type="NCBI Taxonomy" id="1101404"/>
    <lineage>
        <taxon>Bacteria</taxon>
        <taxon>Pseudomonadati</taxon>
        <taxon>Pseudomonadota</taxon>
        <taxon>Betaproteobacteria</taxon>
        <taxon>Rhodocyclales</taxon>
        <taxon>Rhodocyclaceae</taxon>
        <taxon>Viridibacterium</taxon>
    </lineage>
</organism>
<dbReference type="SUPFAM" id="SSF51126">
    <property type="entry name" value="Pectin lyase-like"/>
    <property type="match status" value="1"/>
</dbReference>
<gene>
    <name evidence="1" type="ORF">GCM10025770_33430</name>
</gene>